<gene>
    <name evidence="1" type="ORF">COEREDRAFT_87513</name>
</gene>
<accession>A0A2G5B9S5</accession>
<evidence type="ECO:0000313" key="1">
    <source>
        <dbReference type="EMBL" id="PIA15763.1"/>
    </source>
</evidence>
<reference evidence="1 2" key="1">
    <citation type="journal article" date="2015" name="Genome Biol. Evol.">
        <title>Phylogenomic analyses indicate that early fungi evolved digesting cell walls of algal ancestors of land plants.</title>
        <authorList>
            <person name="Chang Y."/>
            <person name="Wang S."/>
            <person name="Sekimoto S."/>
            <person name="Aerts A.L."/>
            <person name="Choi C."/>
            <person name="Clum A."/>
            <person name="LaButti K.M."/>
            <person name="Lindquist E.A."/>
            <person name="Yee Ngan C."/>
            <person name="Ohm R.A."/>
            <person name="Salamov A.A."/>
            <person name="Grigoriev I.V."/>
            <person name="Spatafora J.W."/>
            <person name="Berbee M.L."/>
        </authorList>
    </citation>
    <scope>NUCLEOTIDE SEQUENCE [LARGE SCALE GENOMIC DNA]</scope>
    <source>
        <strain evidence="1 2">NRRL 1564</strain>
    </source>
</reference>
<organism evidence="1 2">
    <name type="scientific">Coemansia reversa (strain ATCC 12441 / NRRL 1564)</name>
    <dbReference type="NCBI Taxonomy" id="763665"/>
    <lineage>
        <taxon>Eukaryota</taxon>
        <taxon>Fungi</taxon>
        <taxon>Fungi incertae sedis</taxon>
        <taxon>Zoopagomycota</taxon>
        <taxon>Kickxellomycotina</taxon>
        <taxon>Kickxellomycetes</taxon>
        <taxon>Kickxellales</taxon>
        <taxon>Kickxellaceae</taxon>
        <taxon>Coemansia</taxon>
    </lineage>
</organism>
<dbReference type="AlphaFoldDB" id="A0A2G5B9S5"/>
<proteinExistence type="predicted"/>
<protein>
    <submittedName>
        <fullName evidence="1">Uncharacterized protein</fullName>
    </submittedName>
</protein>
<dbReference type="EMBL" id="KZ303504">
    <property type="protein sequence ID" value="PIA15763.1"/>
    <property type="molecule type" value="Genomic_DNA"/>
</dbReference>
<evidence type="ECO:0000313" key="2">
    <source>
        <dbReference type="Proteomes" id="UP000242474"/>
    </source>
</evidence>
<dbReference type="Proteomes" id="UP000242474">
    <property type="component" value="Unassembled WGS sequence"/>
</dbReference>
<sequence>MLFIPDKKTMPRIEITTFHVNGNLPSDTICEIEKNFDLIVSQPEICDNGKFCYTGTLLGSTIITVKQLVRIADVLKNKYEYTNKLILPDGYVYEDLYTDAAFLDALLERVDSDHLEVDNGRKDTTTLITKEIGCINNYSDNLEQKCKYLIIGNKHMLTFFDVEPNEEKLLRIGDIINRIFKENSYNVYPSCEICKFCIYEQIDYEEAAFKNLHDAIQFHNYGENNAADIHKEISDKYKDEEVIETVKLDNNLIEIRVINIKCIKIPFISTDDNFEYKISHSNYWFKFSDIRPNSKRINRIINLIKKVFGEDCIEGIKHYQFGCKFVIRKDIFVNDEKISDLHNKLKLGNYGWLNVPDKKVMEENVY</sequence>
<keyword evidence="2" id="KW-1185">Reference proteome</keyword>
<name>A0A2G5B9S5_COERN</name>